<reference evidence="13" key="2">
    <citation type="submission" date="2015-05" db="EMBL/GenBank/DDBJ databases">
        <title>Complete genome sequence of Corynebacterium uterequi DSM 45634, isolated from the uterus of a maiden mare.</title>
        <authorList>
            <person name="Ruckert C."/>
            <person name="Albersmeier A."/>
            <person name="Winkler A."/>
            <person name="Tauch A."/>
        </authorList>
    </citation>
    <scope>NUCLEOTIDE SEQUENCE [LARGE SCALE GENOMIC DNA]</scope>
    <source>
        <strain evidence="13">DSM 45634</strain>
    </source>
</reference>
<comment type="similarity">
    <text evidence="1 10">Belongs to the ribonucleoside diphosphate reductase large chain family.</text>
</comment>
<dbReference type="Pfam" id="PF00317">
    <property type="entry name" value="Ribonuc_red_lgN"/>
    <property type="match status" value="1"/>
</dbReference>
<protein>
    <recommendedName>
        <fullName evidence="2 10">Ribonucleoside-diphosphate reductase</fullName>
        <ecNumber evidence="2 10">1.17.4.1</ecNumber>
    </recommendedName>
</protein>
<dbReference type="EMBL" id="CP011546">
    <property type="protein sequence ID" value="AKK11763.1"/>
    <property type="molecule type" value="Genomic_DNA"/>
</dbReference>
<dbReference type="GO" id="GO:0005524">
    <property type="term" value="F:ATP binding"/>
    <property type="evidence" value="ECO:0007669"/>
    <property type="project" value="UniProtKB-KW"/>
</dbReference>
<dbReference type="InterPro" id="IPR013509">
    <property type="entry name" value="RNR_lsu_N"/>
</dbReference>
<evidence type="ECO:0000256" key="3">
    <source>
        <dbReference type="ARBA" id="ARBA00022533"/>
    </source>
</evidence>
<keyword evidence="4" id="KW-0547">Nucleotide-binding</keyword>
<gene>
    <name evidence="12" type="primary">nrdE</name>
    <name evidence="12" type="ORF">CUTER_08920</name>
</gene>
<dbReference type="InterPro" id="IPR039718">
    <property type="entry name" value="Rrm1"/>
</dbReference>
<dbReference type="UniPathway" id="UPA00326"/>
<evidence type="ECO:0000313" key="12">
    <source>
        <dbReference type="EMBL" id="AKK11763.1"/>
    </source>
</evidence>
<dbReference type="KEGG" id="cut:CUTER_08920"/>
<dbReference type="Gene3D" id="3.20.70.20">
    <property type="match status" value="1"/>
</dbReference>
<dbReference type="PANTHER" id="PTHR11573:SF30">
    <property type="entry name" value="RIBONUCLEOSIDE-DIPHOSPHATE REDUCTASE 2 SUBUNIT ALPHA"/>
    <property type="match status" value="1"/>
</dbReference>
<dbReference type="STRING" id="1072256.CUTER_08920"/>
<dbReference type="InterPro" id="IPR008926">
    <property type="entry name" value="RNR_R1-su_N"/>
</dbReference>
<dbReference type="PANTHER" id="PTHR11573">
    <property type="entry name" value="RIBONUCLEOSIDE-DIPHOSPHATE REDUCTASE LARGE CHAIN"/>
    <property type="match status" value="1"/>
</dbReference>
<dbReference type="GO" id="GO:0009263">
    <property type="term" value="P:deoxyribonucleotide biosynthetic process"/>
    <property type="evidence" value="ECO:0007669"/>
    <property type="project" value="UniProtKB-KW"/>
</dbReference>
<dbReference type="InterPro" id="IPR026459">
    <property type="entry name" value="RNR_1b_NrdE"/>
</dbReference>
<dbReference type="Gene3D" id="1.10.1650.20">
    <property type="match status" value="1"/>
</dbReference>
<feature type="domain" description="Ribonucleotide reductase large subunit" evidence="11">
    <location>
        <begin position="574"/>
        <end position="596"/>
    </location>
</feature>
<evidence type="ECO:0000256" key="2">
    <source>
        <dbReference type="ARBA" id="ARBA00012274"/>
    </source>
</evidence>
<dbReference type="NCBIfam" id="TIGR04170">
    <property type="entry name" value="RNR_1b_NrdE"/>
    <property type="match status" value="1"/>
</dbReference>
<proteinExistence type="inferred from homology"/>
<dbReference type="Pfam" id="PF02867">
    <property type="entry name" value="Ribonuc_red_lgC"/>
    <property type="match status" value="1"/>
</dbReference>
<dbReference type="AlphaFoldDB" id="A0A0G3HIK2"/>
<dbReference type="GO" id="GO:0004748">
    <property type="term" value="F:ribonucleoside-diphosphate reductase activity, thioredoxin disulfide as acceptor"/>
    <property type="evidence" value="ECO:0007669"/>
    <property type="project" value="UniProtKB-EC"/>
</dbReference>
<reference evidence="12 13" key="1">
    <citation type="journal article" date="2015" name="Genome Announc.">
        <title>Virulence Factor Genes Detected in the Complete Genome Sequence of Corynebacterium uterequi DSM 45634, Isolated from the Uterus of a Maiden Mare.</title>
        <authorList>
            <person name="Ruckert C."/>
            <person name="Kriete M."/>
            <person name="Jaenicke S."/>
            <person name="Winkler A."/>
            <person name="Tauch A."/>
        </authorList>
    </citation>
    <scope>NUCLEOTIDE SEQUENCE [LARGE SCALE GENOMIC DNA]</scope>
    <source>
        <strain evidence="12 13">DSM 45634</strain>
    </source>
</reference>
<dbReference type="NCBIfam" id="TIGR02506">
    <property type="entry name" value="NrdE_NrdA"/>
    <property type="match status" value="1"/>
</dbReference>
<keyword evidence="5" id="KW-0067">ATP-binding</keyword>
<sequence length="722" mass="81613">MTAHSATILGQQSPDSPAHDQLDYHALNALLNLYSEDGQIQFDKDREAANQYFLQHVNQNTVYFHDLEEKLKYLVENRYYDPTVLQRYDADFIKSLYKRAYAFKFRFKSFLGAFKYYTSYTLKTFDGNRYLERFEDRVAMTALYLAGGDTALAEHLVDEIMSGRFQPATPTFLNAGKAQRGELVSCFLLRIEDNMESIGRAINSALQLSKRGGGVALLLSNLRESGAPIKHIENQSSGVIPVMKLLEDSFSYANQLGARQGAGAVYLNAHHPDIMKFLDTKRENADEKIRIKTLSLGVLIPDITFELAKRNDDMYLFSPYDVERIYGKPFGDISVSEHYWEMVEDDRIRKAKINARQFFQTLAEIQFESGYPYIMFEDTVNRANPVEGRINMSNLCSEILQVNTPSVLNEDLTFDVIGHDISCNLGSLNIAMTVDSPDFAQTIETAVRGLTSVSDQTSIESVPSVREGNKASHAIGLGQMNLHGYLGREHIEYGSDEALDFTNVYFAAVMYEAIKASNLIAKERGETFANFETSDYASGAFFDRYDPADFAPTTPRVKQIVEQSSMNVPTQQDWEQLKASVMEHGLYNAYLQAVPPTGSISYINNSTSSIHPIASKIEIRKEGKVGRVYYPAPHMDNENLDYFKDAYEIGYEKIIDTYAVATKYVDQGLSLTLFFKDTATTRDINRAQIYAWRKGIKTLYYIRLRQMALAGTEVEGCVSCML</sequence>
<evidence type="ECO:0000256" key="9">
    <source>
        <dbReference type="ARBA" id="ARBA00047754"/>
    </source>
</evidence>
<evidence type="ECO:0000256" key="7">
    <source>
        <dbReference type="ARBA" id="ARBA00023116"/>
    </source>
</evidence>
<keyword evidence="13" id="KW-1185">Reference proteome</keyword>
<dbReference type="InterPro" id="IPR013554">
    <property type="entry name" value="RNR_N"/>
</dbReference>
<dbReference type="SUPFAM" id="SSF51998">
    <property type="entry name" value="PFL-like glycyl radical enzymes"/>
    <property type="match status" value="1"/>
</dbReference>
<evidence type="ECO:0000256" key="4">
    <source>
        <dbReference type="ARBA" id="ARBA00022741"/>
    </source>
</evidence>
<keyword evidence="3" id="KW-0021">Allosteric enzyme</keyword>
<name>A0A0G3HIK2_9CORY</name>
<accession>A0A0G3HIK2</accession>
<evidence type="ECO:0000256" key="8">
    <source>
        <dbReference type="ARBA" id="ARBA00023157"/>
    </source>
</evidence>
<dbReference type="Pfam" id="PF08343">
    <property type="entry name" value="RNR_N"/>
    <property type="match status" value="1"/>
</dbReference>
<organism evidence="12 13">
    <name type="scientific">Corynebacterium uterequi</name>
    <dbReference type="NCBI Taxonomy" id="1072256"/>
    <lineage>
        <taxon>Bacteria</taxon>
        <taxon>Bacillati</taxon>
        <taxon>Actinomycetota</taxon>
        <taxon>Actinomycetes</taxon>
        <taxon>Mycobacteriales</taxon>
        <taxon>Corynebacteriaceae</taxon>
        <taxon>Corynebacterium</taxon>
    </lineage>
</organism>
<evidence type="ECO:0000313" key="13">
    <source>
        <dbReference type="Proteomes" id="UP000035548"/>
    </source>
</evidence>
<dbReference type="InterPro" id="IPR000788">
    <property type="entry name" value="RNR_lg_C"/>
</dbReference>
<dbReference type="PRINTS" id="PR01183">
    <property type="entry name" value="RIBORDTASEM1"/>
</dbReference>
<dbReference type="FunFam" id="1.10.1650.20:FF:000002">
    <property type="entry name" value="Ribonucleoside-diphosphate reductase"/>
    <property type="match status" value="1"/>
</dbReference>
<keyword evidence="8" id="KW-1015">Disulfide bond</keyword>
<dbReference type="EC" id="1.17.4.1" evidence="2 10"/>
<dbReference type="GO" id="GO:0005971">
    <property type="term" value="C:ribonucleoside-diphosphate reductase complex"/>
    <property type="evidence" value="ECO:0007669"/>
    <property type="project" value="TreeGrafter"/>
</dbReference>
<evidence type="ECO:0000259" key="11">
    <source>
        <dbReference type="PROSITE" id="PS00089"/>
    </source>
</evidence>
<keyword evidence="6 10" id="KW-0560">Oxidoreductase</keyword>
<comment type="function">
    <text evidence="10">Provides the precursors necessary for DNA synthesis. Catalyzes the biosynthesis of deoxyribonucleotides from the corresponding ribonucleotides.</text>
</comment>
<evidence type="ECO:0000256" key="10">
    <source>
        <dbReference type="RuleBase" id="RU003410"/>
    </source>
</evidence>
<evidence type="ECO:0000256" key="6">
    <source>
        <dbReference type="ARBA" id="ARBA00023002"/>
    </source>
</evidence>
<dbReference type="RefSeq" id="WP_047260099.1">
    <property type="nucleotide sequence ID" value="NZ_CP011546.1"/>
</dbReference>
<evidence type="ECO:0000256" key="1">
    <source>
        <dbReference type="ARBA" id="ARBA00010406"/>
    </source>
</evidence>
<dbReference type="CDD" id="cd01679">
    <property type="entry name" value="RNR_I"/>
    <property type="match status" value="1"/>
</dbReference>
<dbReference type="PROSITE" id="PS00089">
    <property type="entry name" value="RIBORED_LARGE"/>
    <property type="match status" value="1"/>
</dbReference>
<dbReference type="SUPFAM" id="SSF48168">
    <property type="entry name" value="R1 subunit of ribonucleotide reductase, N-terminal domain"/>
    <property type="match status" value="1"/>
</dbReference>
<comment type="catalytic activity">
    <reaction evidence="9 10">
        <text>a 2'-deoxyribonucleoside 5'-diphosphate + [thioredoxin]-disulfide + H2O = a ribonucleoside 5'-diphosphate + [thioredoxin]-dithiol</text>
        <dbReference type="Rhea" id="RHEA:23252"/>
        <dbReference type="Rhea" id="RHEA-COMP:10698"/>
        <dbReference type="Rhea" id="RHEA-COMP:10700"/>
        <dbReference type="ChEBI" id="CHEBI:15377"/>
        <dbReference type="ChEBI" id="CHEBI:29950"/>
        <dbReference type="ChEBI" id="CHEBI:50058"/>
        <dbReference type="ChEBI" id="CHEBI:57930"/>
        <dbReference type="ChEBI" id="CHEBI:73316"/>
        <dbReference type="EC" id="1.17.4.1"/>
    </reaction>
</comment>
<dbReference type="PATRIC" id="fig|1072256.5.peg.1763"/>
<evidence type="ECO:0000256" key="5">
    <source>
        <dbReference type="ARBA" id="ARBA00022840"/>
    </source>
</evidence>
<dbReference type="Proteomes" id="UP000035548">
    <property type="component" value="Chromosome"/>
</dbReference>
<dbReference type="InterPro" id="IPR013346">
    <property type="entry name" value="NrdE_NrdA_C"/>
</dbReference>
<keyword evidence="7 10" id="KW-0215">Deoxyribonucleotide synthesis</keyword>